<evidence type="ECO:0000313" key="4">
    <source>
        <dbReference type="EMBL" id="TQM02135.1"/>
    </source>
</evidence>
<dbReference type="Gene3D" id="2.40.30.170">
    <property type="match status" value="1"/>
</dbReference>
<dbReference type="PANTHER" id="PTHR32347:SF14">
    <property type="entry name" value="EFFLUX SYSTEM COMPONENT YKNX-RELATED"/>
    <property type="match status" value="1"/>
</dbReference>
<dbReference type="AlphaFoldDB" id="A0A543CYI0"/>
<dbReference type="SUPFAM" id="SSF111369">
    <property type="entry name" value="HlyD-like secretion proteins"/>
    <property type="match status" value="1"/>
</dbReference>
<dbReference type="Gene3D" id="1.10.287.470">
    <property type="entry name" value="Helix hairpin bin"/>
    <property type="match status" value="1"/>
</dbReference>
<keyword evidence="5" id="KW-1185">Reference proteome</keyword>
<dbReference type="GO" id="GO:0030313">
    <property type="term" value="C:cell envelope"/>
    <property type="evidence" value="ECO:0007669"/>
    <property type="project" value="UniProtKB-SubCell"/>
</dbReference>
<dbReference type="Gene3D" id="2.40.50.100">
    <property type="match status" value="1"/>
</dbReference>
<dbReference type="PANTHER" id="PTHR32347">
    <property type="entry name" value="EFFLUX SYSTEM COMPONENT YKNX-RELATED"/>
    <property type="match status" value="1"/>
</dbReference>
<proteinExistence type="predicted"/>
<name>A0A543CYI0_9PSEU</name>
<keyword evidence="2" id="KW-0175">Coiled coil</keyword>
<dbReference type="RefSeq" id="WP_170231770.1">
    <property type="nucleotide sequence ID" value="NZ_VFPA01000007.1"/>
</dbReference>
<reference evidence="4 5" key="1">
    <citation type="submission" date="2019-06" db="EMBL/GenBank/DDBJ databases">
        <title>Sequencing the genomes of 1000 actinobacteria strains.</title>
        <authorList>
            <person name="Klenk H.-P."/>
        </authorList>
    </citation>
    <scope>NUCLEOTIDE SEQUENCE [LARGE SCALE GENOMIC DNA]</scope>
    <source>
        <strain evidence="4 5">DSM 45301</strain>
    </source>
</reference>
<feature type="compositionally biased region" description="Low complexity" evidence="3">
    <location>
        <begin position="246"/>
        <end position="265"/>
    </location>
</feature>
<evidence type="ECO:0000313" key="5">
    <source>
        <dbReference type="Proteomes" id="UP000315677"/>
    </source>
</evidence>
<evidence type="ECO:0000256" key="2">
    <source>
        <dbReference type="ARBA" id="ARBA00023054"/>
    </source>
</evidence>
<feature type="region of interest" description="Disordered" evidence="3">
    <location>
        <begin position="400"/>
        <end position="427"/>
    </location>
</feature>
<comment type="caution">
    <text evidence="4">The sequence shown here is derived from an EMBL/GenBank/DDBJ whole genome shotgun (WGS) entry which is preliminary data.</text>
</comment>
<sequence>MATAGNRHLAAAWARVRTRFTAMPARTRRLNLGLLLLLVAAIVATVLVIGDPGTPVPVARTATVTRGDVTALVTGSGNAESSLSTPVSFPSSGTVTSVDVAPGDAVTLGQPLATIDDATAQAELRTAEAKLAGARAELAQAQAGPTDVQAQQDQLAITQAEQAVADARAAVTAAEKQRELDRVATATAIENAKARLANEEESTATAVENAEEKLETDTAAQETLVEQAAASERAACGNADSDSPDSDSAGAEGDSDSGSSSCASAKLATENAENTRDSVLQADRQAVTVAKQTREATLDEAAQAVTEAEQARAETLLAGETTVETNAQAVTRAEGELTAARLAAEANRHPRTPEEIAQVQATVDGAQVEVDTARRGVEQTVLTAPQAGVVLAVNGEVGAFTEGPNAGSGDASSGGDGENGDSAGSEAAASAGDGFVVIANLSELAVTADIPEADAAELELGQRAAITFPGTDATATGSVTRITPQSTVSNDVVLYPVTISLDAAPDGVGVGSTANLSVTTGTAQDVLKVPTQAITTTGDRHTVTVRRGGTDAVVPVTIGVAGPAETEITGGVAEGDVLVLPSPGVTTGGSGAGFPGAGGR</sequence>
<dbReference type="InterPro" id="IPR050465">
    <property type="entry name" value="UPF0194_transport"/>
</dbReference>
<evidence type="ECO:0000256" key="3">
    <source>
        <dbReference type="SAM" id="MobiDB-lite"/>
    </source>
</evidence>
<gene>
    <name evidence="4" type="ORF">FB558_7997</name>
</gene>
<dbReference type="Gene3D" id="2.40.420.20">
    <property type="match status" value="1"/>
</dbReference>
<dbReference type="EMBL" id="VFPA01000007">
    <property type="protein sequence ID" value="TQM02135.1"/>
    <property type="molecule type" value="Genomic_DNA"/>
</dbReference>
<organism evidence="4 5">
    <name type="scientific">Pseudonocardia kunmingensis</name>
    <dbReference type="NCBI Taxonomy" id="630975"/>
    <lineage>
        <taxon>Bacteria</taxon>
        <taxon>Bacillati</taxon>
        <taxon>Actinomycetota</taxon>
        <taxon>Actinomycetes</taxon>
        <taxon>Pseudonocardiales</taxon>
        <taxon>Pseudonocardiaceae</taxon>
        <taxon>Pseudonocardia</taxon>
    </lineage>
</organism>
<evidence type="ECO:0000256" key="1">
    <source>
        <dbReference type="ARBA" id="ARBA00004196"/>
    </source>
</evidence>
<accession>A0A543CYI0</accession>
<comment type="subcellular location">
    <subcellularLocation>
        <location evidence="1">Cell envelope</location>
    </subcellularLocation>
</comment>
<protein>
    <submittedName>
        <fullName evidence="4">HlyD family secretion protein</fullName>
    </submittedName>
</protein>
<dbReference type="Proteomes" id="UP000315677">
    <property type="component" value="Unassembled WGS sequence"/>
</dbReference>
<feature type="region of interest" description="Disordered" evidence="3">
    <location>
        <begin position="195"/>
        <end position="279"/>
    </location>
</feature>